<keyword evidence="3" id="KW-1185">Reference proteome</keyword>
<feature type="transmembrane region" description="Helical" evidence="1">
    <location>
        <begin position="427"/>
        <end position="445"/>
    </location>
</feature>
<dbReference type="RefSeq" id="WP_342160621.1">
    <property type="nucleotide sequence ID" value="NZ_JBCDNA010000002.1"/>
</dbReference>
<sequence>MFSRKNISSFIFFIIILVLWQCKCNEEEDIRLITFKGSNVARFLDFNTSFSALDSLGYVSLLTHKGDLLATDKFVISVSRDLADTLSVHQLDSLLFINGNLTGISIAKNSPSLSFFNQLSEEEISHLKTMQFEMPIWDSMRPYLKKMALINPDVDIVYFSEMDSVADLNRDLLWVSQNFNPRALLIENEADSISFSILAKFPSLETLMITVPTKGNGYFPRLPHLKEIILLNNGDSTFIGSGYFRENPDLESLKIIDYQGVDIDWTSLNMLKKLKNLYIESDSINLNAIYEYHPQLKFLHLGLNKQGVSNSGIFKKNKLKWLSLYPADDPFMGQNPKVFKDSFPELEYLEFENNDSLLDYSNFKNLKNLKYLIVSGKVGLDSTLHNLDHLRYLSLSDDFLKDSVNVAKVKRAMPNTLVTPNSGVCLGSGWLLLIIPLAGLWFYFLKPKKT</sequence>
<keyword evidence="1" id="KW-0472">Membrane</keyword>
<dbReference type="SUPFAM" id="SSF52058">
    <property type="entry name" value="L domain-like"/>
    <property type="match status" value="1"/>
</dbReference>
<accession>A0ABU9L4E8</accession>
<comment type="caution">
    <text evidence="2">The sequence shown here is derived from an EMBL/GenBank/DDBJ whole genome shotgun (WGS) entry which is preliminary data.</text>
</comment>
<keyword evidence="1" id="KW-0812">Transmembrane</keyword>
<name>A0ABU9L4E8_9FLAO</name>
<organism evidence="2 3">
    <name type="scientific">Lutimonas vermicola</name>
    <dbReference type="NCBI Taxonomy" id="414288"/>
    <lineage>
        <taxon>Bacteria</taxon>
        <taxon>Pseudomonadati</taxon>
        <taxon>Bacteroidota</taxon>
        <taxon>Flavobacteriia</taxon>
        <taxon>Flavobacteriales</taxon>
        <taxon>Flavobacteriaceae</taxon>
        <taxon>Lutimonas</taxon>
    </lineage>
</organism>
<keyword evidence="1" id="KW-1133">Transmembrane helix</keyword>
<dbReference type="Proteomes" id="UP001474120">
    <property type="component" value="Unassembled WGS sequence"/>
</dbReference>
<evidence type="ECO:0000256" key="1">
    <source>
        <dbReference type="SAM" id="Phobius"/>
    </source>
</evidence>
<gene>
    <name evidence="2" type="ORF">AABB81_11255</name>
</gene>
<reference evidence="2 3" key="1">
    <citation type="submission" date="2024-04" db="EMBL/GenBank/DDBJ databases">
        <title>whole genome sequencing of Lutimonas vermicola strain IMCC1616.</title>
        <authorList>
            <person name="Bae S.S."/>
        </authorList>
    </citation>
    <scope>NUCLEOTIDE SEQUENCE [LARGE SCALE GENOMIC DNA]</scope>
    <source>
        <strain evidence="2 3">IMCC1616</strain>
    </source>
</reference>
<proteinExistence type="predicted"/>
<evidence type="ECO:0000313" key="3">
    <source>
        <dbReference type="Proteomes" id="UP001474120"/>
    </source>
</evidence>
<dbReference type="Gene3D" id="3.80.10.10">
    <property type="entry name" value="Ribonuclease Inhibitor"/>
    <property type="match status" value="2"/>
</dbReference>
<dbReference type="EMBL" id="JBCDNA010000002">
    <property type="protein sequence ID" value="MEL4456477.1"/>
    <property type="molecule type" value="Genomic_DNA"/>
</dbReference>
<evidence type="ECO:0000313" key="2">
    <source>
        <dbReference type="EMBL" id="MEL4456477.1"/>
    </source>
</evidence>
<dbReference type="InterPro" id="IPR032675">
    <property type="entry name" value="LRR_dom_sf"/>
</dbReference>
<protein>
    <submittedName>
        <fullName evidence="2">Uncharacterized protein</fullName>
    </submittedName>
</protein>